<accession>A0A8H4W6Z7</accession>
<protein>
    <submittedName>
        <fullName evidence="2">Uncharacterized protein</fullName>
    </submittedName>
</protein>
<name>A0A8H4W6Z7_9HELO</name>
<dbReference type="EMBL" id="JAAMPI010000279">
    <property type="protein sequence ID" value="KAF4633209.1"/>
    <property type="molecule type" value="Genomic_DNA"/>
</dbReference>
<organism evidence="2 3">
    <name type="scientific">Cudoniella acicularis</name>
    <dbReference type="NCBI Taxonomy" id="354080"/>
    <lineage>
        <taxon>Eukaryota</taxon>
        <taxon>Fungi</taxon>
        <taxon>Dikarya</taxon>
        <taxon>Ascomycota</taxon>
        <taxon>Pezizomycotina</taxon>
        <taxon>Leotiomycetes</taxon>
        <taxon>Helotiales</taxon>
        <taxon>Tricladiaceae</taxon>
        <taxon>Cudoniella</taxon>
    </lineage>
</organism>
<feature type="region of interest" description="Disordered" evidence="1">
    <location>
        <begin position="398"/>
        <end position="452"/>
    </location>
</feature>
<dbReference type="Proteomes" id="UP000566819">
    <property type="component" value="Unassembled WGS sequence"/>
</dbReference>
<dbReference type="AlphaFoldDB" id="A0A8H4W6Z7"/>
<dbReference type="OrthoDB" id="3944128at2759"/>
<evidence type="ECO:0000313" key="2">
    <source>
        <dbReference type="EMBL" id="KAF4633209.1"/>
    </source>
</evidence>
<comment type="caution">
    <text evidence="2">The sequence shown here is derived from an EMBL/GenBank/DDBJ whole genome shotgun (WGS) entry which is preliminary data.</text>
</comment>
<evidence type="ECO:0000256" key="1">
    <source>
        <dbReference type="SAM" id="MobiDB-lite"/>
    </source>
</evidence>
<reference evidence="2 3" key="1">
    <citation type="submission" date="2020-03" db="EMBL/GenBank/DDBJ databases">
        <title>Draft Genome Sequence of Cudoniella acicularis.</title>
        <authorList>
            <person name="Buettner E."/>
            <person name="Kellner H."/>
        </authorList>
    </citation>
    <scope>NUCLEOTIDE SEQUENCE [LARGE SCALE GENOMIC DNA]</scope>
    <source>
        <strain evidence="2 3">DSM 108380</strain>
    </source>
</reference>
<feature type="compositionally biased region" description="Polar residues" evidence="1">
    <location>
        <begin position="443"/>
        <end position="452"/>
    </location>
</feature>
<evidence type="ECO:0000313" key="3">
    <source>
        <dbReference type="Proteomes" id="UP000566819"/>
    </source>
</evidence>
<feature type="compositionally biased region" description="Polar residues" evidence="1">
    <location>
        <begin position="414"/>
        <end position="428"/>
    </location>
</feature>
<gene>
    <name evidence="2" type="ORF">G7Y89_g4915</name>
</gene>
<sequence>MILSSRKWGLAGAIEFSFAMAVIALPSSITTAATLVDVSKAGRCWSSWNNYRSAEESYDQVDQPKSYTYIPTFLSTYINYTTLEDTTALPMTTLCDGWPRAIRSRTLEVIPTCVETHYYVDSYFPITSTVIRTDVKPDCSVRDGSRVCSRLWSSCNVVSSSYLHEGDYDNVRFVERRTPPCVEPDQDYPTASENQCIVRVEGSATMCYWSTTTVSGDFCKGAPNTIEYGDVTFTSPSVYLVIDSASANWAERTRFSGRRSVSTFVHGCGPAVTAVTLTLDPTDLSTIEQGDFTYNGDSYSVNWADFNTLAVPMSAYQFQCNSRLHRKYDRSCPQQTVIYDNYSPWFKIPQEMVSEADAWLKWNYSDESGLRPKMVSIEPQMTSMDENEEHRHRHKGILTAKPTGTPSHHLAWATATSGSFGPSYTSNSNREENEGPDNLNEAGDNNATDNST</sequence>
<proteinExistence type="predicted"/>
<keyword evidence="3" id="KW-1185">Reference proteome</keyword>